<dbReference type="EMBL" id="PRLG01000015">
    <property type="protein sequence ID" value="PYY29710.1"/>
    <property type="molecule type" value="Genomic_DNA"/>
</dbReference>
<organism evidence="1 2">
    <name type="scientific">Paenibacillus illinoisensis</name>
    <dbReference type="NCBI Taxonomy" id="59845"/>
    <lineage>
        <taxon>Bacteria</taxon>
        <taxon>Bacillati</taxon>
        <taxon>Bacillota</taxon>
        <taxon>Bacilli</taxon>
        <taxon>Bacillales</taxon>
        <taxon>Paenibacillaceae</taxon>
        <taxon>Paenibacillus</taxon>
    </lineage>
</organism>
<gene>
    <name evidence="1" type="ORF">PIL02S_01910</name>
</gene>
<protein>
    <submittedName>
        <fullName evidence="1">YolD-like protein</fullName>
    </submittedName>
</protein>
<proteinExistence type="predicted"/>
<dbReference type="InterPro" id="IPR014962">
    <property type="entry name" value="YolD"/>
</dbReference>
<evidence type="ECO:0000313" key="2">
    <source>
        <dbReference type="Proteomes" id="UP000247459"/>
    </source>
</evidence>
<sequence length="111" mass="13142">MAKKLIDNGQFESSCLILPEHKVDWLTRQEQILEKKITVLDDQELEQIHRTLIDSYNRRLRIRITVFDQIEDKVYEGVVSTINTYLMEIKLVWGNGEYKFINIDKIISTSI</sequence>
<dbReference type="Proteomes" id="UP000247459">
    <property type="component" value="Unassembled WGS sequence"/>
</dbReference>
<dbReference type="AlphaFoldDB" id="A0A2W0CAK4"/>
<name>A0A2W0CAK4_9BACL</name>
<comment type="caution">
    <text evidence="1">The sequence shown here is derived from an EMBL/GenBank/DDBJ whole genome shotgun (WGS) entry which is preliminary data.</text>
</comment>
<reference evidence="1 2" key="1">
    <citation type="submission" date="2018-01" db="EMBL/GenBank/DDBJ databases">
        <title>Genome sequence of the PGP bacterium Paenibacillus illinoisensis E3.</title>
        <authorList>
            <person name="Rolli E."/>
            <person name="Marasco R."/>
            <person name="Bessem C."/>
            <person name="Michoud G."/>
            <person name="Gaiarsa S."/>
            <person name="Borin S."/>
            <person name="Daffonchio D."/>
        </authorList>
    </citation>
    <scope>NUCLEOTIDE SEQUENCE [LARGE SCALE GENOMIC DNA]</scope>
    <source>
        <strain evidence="1 2">E3</strain>
    </source>
</reference>
<dbReference type="Pfam" id="PF08863">
    <property type="entry name" value="YolD"/>
    <property type="match status" value="1"/>
</dbReference>
<dbReference type="RefSeq" id="WP_181429741.1">
    <property type="nucleotide sequence ID" value="NZ_PRLG01000015.1"/>
</dbReference>
<evidence type="ECO:0000313" key="1">
    <source>
        <dbReference type="EMBL" id="PYY29710.1"/>
    </source>
</evidence>
<accession>A0A2W0CAK4</accession>